<evidence type="ECO:0000313" key="2">
    <source>
        <dbReference type="Proteomes" id="UP000000268"/>
    </source>
</evidence>
<proteinExistence type="predicted"/>
<reference evidence="1 2" key="1">
    <citation type="journal article" date="2008" name="Proc. Natl. Acad. Sci. U.S.A.">
        <title>Niche adaptation and genome expansion in the chlorophyll d-producing cyanobacterium Acaryochloris marina.</title>
        <authorList>
            <person name="Swingley W.D."/>
            <person name="Chen M."/>
            <person name="Cheung P.C."/>
            <person name="Conrad A.L."/>
            <person name="Dejesa L.C."/>
            <person name="Hao J."/>
            <person name="Honchak B.M."/>
            <person name="Karbach L.E."/>
            <person name="Kurdoglu A."/>
            <person name="Lahiri S."/>
            <person name="Mastrian S.D."/>
            <person name="Miyashita H."/>
            <person name="Page L."/>
            <person name="Ramakrishna P."/>
            <person name="Satoh S."/>
            <person name="Sattley W.M."/>
            <person name="Shimada Y."/>
            <person name="Taylor H.L."/>
            <person name="Tomo T."/>
            <person name="Tsuchiya T."/>
            <person name="Wang Z.T."/>
            <person name="Raymond J."/>
            <person name="Mimuro M."/>
            <person name="Blankenship R.E."/>
            <person name="Touchman J.W."/>
        </authorList>
    </citation>
    <scope>NUCLEOTIDE SEQUENCE [LARGE SCALE GENOMIC DNA]</scope>
    <source>
        <strain evidence="2">MBIC 11017</strain>
    </source>
</reference>
<dbReference type="eggNOG" id="ENOG50339CW">
    <property type="taxonomic scope" value="Bacteria"/>
</dbReference>
<accession>B0C8X2</accession>
<dbReference type="AlphaFoldDB" id="B0C8X2"/>
<dbReference type="EMBL" id="CP000828">
    <property type="protein sequence ID" value="ABW25362.1"/>
    <property type="molecule type" value="Genomic_DNA"/>
</dbReference>
<gene>
    <name evidence="1" type="ordered locus">AM1_0276</name>
</gene>
<name>B0C8X2_ACAM1</name>
<keyword evidence="2" id="KW-1185">Reference proteome</keyword>
<dbReference type="KEGG" id="amr:AM1_0276"/>
<dbReference type="Proteomes" id="UP000000268">
    <property type="component" value="Chromosome"/>
</dbReference>
<evidence type="ECO:0000313" key="1">
    <source>
        <dbReference type="EMBL" id="ABW25362.1"/>
    </source>
</evidence>
<sequence>MFTLPKGLLDDQGTLHRQGGLRLATGHDEIKSQRDPRVQDNPHYGALVLLTQAITFLGHFQTVTPLHLEQLFLTDFLYLQEVYVDLTHSYGGPIELGEHWATP</sequence>
<dbReference type="HOGENOM" id="CLU_122416_2_0_3"/>
<protein>
    <submittedName>
        <fullName evidence="1">Uncharacterized protein</fullName>
    </submittedName>
</protein>
<organism evidence="1 2">
    <name type="scientific">Acaryochloris marina (strain MBIC 11017)</name>
    <dbReference type="NCBI Taxonomy" id="329726"/>
    <lineage>
        <taxon>Bacteria</taxon>
        <taxon>Bacillati</taxon>
        <taxon>Cyanobacteriota</taxon>
        <taxon>Cyanophyceae</taxon>
        <taxon>Acaryochloridales</taxon>
        <taxon>Acaryochloridaceae</taxon>
        <taxon>Acaryochloris</taxon>
    </lineage>
</organism>
<dbReference type="STRING" id="329726.AM1_0276"/>